<organism evidence="6 7">
    <name type="scientific">Geovibrio thiophilus</name>
    <dbReference type="NCBI Taxonomy" id="139438"/>
    <lineage>
        <taxon>Bacteria</taxon>
        <taxon>Pseudomonadati</taxon>
        <taxon>Deferribacterota</taxon>
        <taxon>Deferribacteres</taxon>
        <taxon>Deferribacterales</taxon>
        <taxon>Geovibrionaceae</taxon>
        <taxon>Geovibrio</taxon>
    </lineage>
</organism>
<dbReference type="InterPro" id="IPR012318">
    <property type="entry name" value="HTH_CRP"/>
</dbReference>
<dbReference type="Gene3D" id="2.60.120.10">
    <property type="entry name" value="Jelly Rolls"/>
    <property type="match status" value="1"/>
</dbReference>
<evidence type="ECO:0000256" key="2">
    <source>
        <dbReference type="ARBA" id="ARBA00023125"/>
    </source>
</evidence>
<keyword evidence="7" id="KW-1185">Reference proteome</keyword>
<dbReference type="CDD" id="cd00038">
    <property type="entry name" value="CAP_ED"/>
    <property type="match status" value="1"/>
</dbReference>
<dbReference type="Proteomes" id="UP000287502">
    <property type="component" value="Chromosome"/>
</dbReference>
<dbReference type="GO" id="GO:0005829">
    <property type="term" value="C:cytosol"/>
    <property type="evidence" value="ECO:0007669"/>
    <property type="project" value="TreeGrafter"/>
</dbReference>
<dbReference type="PANTHER" id="PTHR24567">
    <property type="entry name" value="CRP FAMILY TRANSCRIPTIONAL REGULATORY PROTEIN"/>
    <property type="match status" value="1"/>
</dbReference>
<evidence type="ECO:0000256" key="3">
    <source>
        <dbReference type="ARBA" id="ARBA00023163"/>
    </source>
</evidence>
<dbReference type="KEGG" id="gtl:EP073_12340"/>
<dbReference type="PROSITE" id="PS51063">
    <property type="entry name" value="HTH_CRP_2"/>
    <property type="match status" value="1"/>
</dbReference>
<evidence type="ECO:0000313" key="7">
    <source>
        <dbReference type="Proteomes" id="UP000287502"/>
    </source>
</evidence>
<proteinExistence type="predicted"/>
<feature type="domain" description="Cyclic nucleotide-binding" evidence="4">
    <location>
        <begin position="26"/>
        <end position="146"/>
    </location>
</feature>
<reference evidence="6 7" key="1">
    <citation type="submission" date="2019-01" db="EMBL/GenBank/DDBJ databases">
        <title>Geovibrio thiophilus DSM 11263, complete genome.</title>
        <authorList>
            <person name="Spring S."/>
            <person name="Bunk B."/>
            <person name="Sproer C."/>
        </authorList>
    </citation>
    <scope>NUCLEOTIDE SEQUENCE [LARGE SCALE GENOMIC DNA]</scope>
    <source>
        <strain evidence="6 7">DSM 11263</strain>
    </source>
</reference>
<dbReference type="PANTHER" id="PTHR24567:SF26">
    <property type="entry name" value="REGULATORY PROTEIN YEIL"/>
    <property type="match status" value="1"/>
</dbReference>
<dbReference type="SMART" id="SM00419">
    <property type="entry name" value="HTH_CRP"/>
    <property type="match status" value="1"/>
</dbReference>
<dbReference type="InterPro" id="IPR014710">
    <property type="entry name" value="RmlC-like_jellyroll"/>
</dbReference>
<evidence type="ECO:0000313" key="6">
    <source>
        <dbReference type="EMBL" id="QAR34165.1"/>
    </source>
</evidence>
<name>A0A410K1I5_9BACT</name>
<dbReference type="InterPro" id="IPR018490">
    <property type="entry name" value="cNMP-bd_dom_sf"/>
</dbReference>
<dbReference type="SMART" id="SM00100">
    <property type="entry name" value="cNMP"/>
    <property type="match status" value="1"/>
</dbReference>
<dbReference type="EMBL" id="CP035108">
    <property type="protein sequence ID" value="QAR34165.1"/>
    <property type="molecule type" value="Genomic_DNA"/>
</dbReference>
<evidence type="ECO:0000259" key="4">
    <source>
        <dbReference type="PROSITE" id="PS50042"/>
    </source>
</evidence>
<keyword evidence="3" id="KW-0804">Transcription</keyword>
<sequence length="232" mass="26185">MAGCICNNFISGYHSHSKACIGSTWIFQNLSPDEKSSLASFAVRKEYKKGEVVFSQGDTADQMFLIKAGLVKISKVSENGSEMILDIRKMGDFMGEQIFWDDFEYPGTAVCVEDSFICTFSKNAFEKLVLSNPNIGLNVVKNLSKHIEFLSSRNCYLLIRDLKEKLYNLLLNIGNEHGTNHSDHFEINIHLSHEELGFLLGAHRVSITKTMKALRKTGLVKKEGKTLYVYRS</sequence>
<dbReference type="InterPro" id="IPR036388">
    <property type="entry name" value="WH-like_DNA-bd_sf"/>
</dbReference>
<dbReference type="InterPro" id="IPR000595">
    <property type="entry name" value="cNMP-bd_dom"/>
</dbReference>
<dbReference type="AlphaFoldDB" id="A0A410K1I5"/>
<dbReference type="InterPro" id="IPR036390">
    <property type="entry name" value="WH_DNA-bd_sf"/>
</dbReference>
<keyword evidence="1" id="KW-0805">Transcription regulation</keyword>
<gene>
    <name evidence="6" type="ORF">EP073_12340</name>
</gene>
<accession>A0A410K1I5</accession>
<evidence type="ECO:0000256" key="1">
    <source>
        <dbReference type="ARBA" id="ARBA00023015"/>
    </source>
</evidence>
<keyword evidence="2" id="KW-0238">DNA-binding</keyword>
<dbReference type="Pfam" id="PF13545">
    <property type="entry name" value="HTH_Crp_2"/>
    <property type="match status" value="1"/>
</dbReference>
<feature type="domain" description="HTH crp-type" evidence="5">
    <location>
        <begin position="160"/>
        <end position="232"/>
    </location>
</feature>
<dbReference type="RefSeq" id="WP_128467470.1">
    <property type="nucleotide sequence ID" value="NZ_CP035108.1"/>
</dbReference>
<dbReference type="OrthoDB" id="5415223at2"/>
<dbReference type="SUPFAM" id="SSF51206">
    <property type="entry name" value="cAMP-binding domain-like"/>
    <property type="match status" value="1"/>
</dbReference>
<dbReference type="SUPFAM" id="SSF46785">
    <property type="entry name" value="Winged helix' DNA-binding domain"/>
    <property type="match status" value="1"/>
</dbReference>
<dbReference type="Gene3D" id="1.10.10.10">
    <property type="entry name" value="Winged helix-like DNA-binding domain superfamily/Winged helix DNA-binding domain"/>
    <property type="match status" value="1"/>
</dbReference>
<dbReference type="Pfam" id="PF00027">
    <property type="entry name" value="cNMP_binding"/>
    <property type="match status" value="1"/>
</dbReference>
<dbReference type="GO" id="GO:0003700">
    <property type="term" value="F:DNA-binding transcription factor activity"/>
    <property type="evidence" value="ECO:0007669"/>
    <property type="project" value="TreeGrafter"/>
</dbReference>
<protein>
    <submittedName>
        <fullName evidence="6">Crp/Fnr family transcriptional regulator</fullName>
    </submittedName>
</protein>
<dbReference type="PROSITE" id="PS50042">
    <property type="entry name" value="CNMP_BINDING_3"/>
    <property type="match status" value="1"/>
</dbReference>
<dbReference type="InterPro" id="IPR050397">
    <property type="entry name" value="Env_Response_Regulators"/>
</dbReference>
<evidence type="ECO:0000259" key="5">
    <source>
        <dbReference type="PROSITE" id="PS51063"/>
    </source>
</evidence>
<dbReference type="GO" id="GO:0003677">
    <property type="term" value="F:DNA binding"/>
    <property type="evidence" value="ECO:0007669"/>
    <property type="project" value="UniProtKB-KW"/>
</dbReference>